<accession>I6ZGW9</accession>
<feature type="compositionally biased region" description="Basic and acidic residues" evidence="1">
    <location>
        <begin position="77"/>
        <end position="86"/>
    </location>
</feature>
<dbReference type="InterPro" id="IPR001005">
    <property type="entry name" value="SANT/Myb"/>
</dbReference>
<feature type="domain" description="Myb-like" evidence="2">
    <location>
        <begin position="495"/>
        <end position="543"/>
    </location>
</feature>
<organism evidence="3 4">
    <name type="scientific">Encephalitozoon romaleae (strain SJ-2008)</name>
    <name type="common">Microsporidian parasite</name>
    <dbReference type="NCBI Taxonomy" id="1178016"/>
    <lineage>
        <taxon>Eukaryota</taxon>
        <taxon>Fungi</taxon>
        <taxon>Fungi incertae sedis</taxon>
        <taxon>Microsporidia</taxon>
        <taxon>Unikaryonidae</taxon>
        <taxon>Encephalitozoon</taxon>
    </lineage>
</organism>
<name>I6ZGW9_ENCRO</name>
<dbReference type="Proteomes" id="UP000010094">
    <property type="component" value="Chromosome I"/>
</dbReference>
<dbReference type="SUPFAM" id="SSF46689">
    <property type="entry name" value="Homeodomain-like"/>
    <property type="match status" value="3"/>
</dbReference>
<dbReference type="GeneID" id="20520716"/>
<reference evidence="3 4" key="1">
    <citation type="journal article" date="2012" name="Proc. Natl. Acad. Sci. U.S.A.">
        <title>Gain and loss of multiple functionally related, horizontally transferred genes in the reduced genomes of two microsporidian parasites.</title>
        <authorList>
            <person name="Pombert J.-F."/>
            <person name="Selman M."/>
            <person name="Burki F."/>
            <person name="Bardell F.T."/>
            <person name="Farinelli L."/>
            <person name="Solter L.F."/>
            <person name="Whitman D.W."/>
            <person name="Weiss L.M."/>
            <person name="Corradi N."/>
            <person name="Keeling P.J."/>
        </authorList>
    </citation>
    <scope>NUCLEOTIDE SEQUENCE [LARGE SCALE GENOMIC DNA]</scope>
    <source>
        <strain evidence="3 4">SJ-2008</strain>
    </source>
</reference>
<sequence>MESNEATRNLEDDSKGRDGRRVGWYGLSAQSLQENGGEGRLRIERNNEVMSSRDGMKGGDERWSNGQKGKGGTFPTDWEKRTEEHNRWGSKKHMRFTMMDGMTERGNGCGSKEIEGRSIRESKHYRMKLENRRGPTECAGRRNENRIERASCYLHGSALEDKEVNIVKIEDMLCSDIIGSIVVDVPGDEIVPILCFFERHEGLSGLRLSGFSSTAAKEGKDVRSPPPGRKEEVEAREGLIDKEEGIDGGSRRKRRIEDERRNNKEKKIFTKSKAEDCDKEPSPVELNDCRYRYFLKRVFPTMQKDDERALKYIVSQRDMLLNRTKSNRAEIPEICSGPVKAPMNIISCIPEVPETGFTKEEDKLASELIYKYGNNFKKIRELAPHLRTEKCVLKYYLMKDKTYSYMKHKSGRISDSEVKLIIESTWSEYERNVFIQHFRIFGKSWAKYQPLINKSERDLKMFFRYYTKFILPSSESTSTTVSMAPRRVSISKEDVLKKWTIDERQVFAIYFPYYNKNWVLMAAYFPAKTSGDLRQYYNRYYKSLSYNEQRLEASLYDFGQRVTTPPVRHIGNAREEVVFCGTAGVLFKK</sequence>
<evidence type="ECO:0000256" key="1">
    <source>
        <dbReference type="SAM" id="MobiDB-lite"/>
    </source>
</evidence>
<evidence type="ECO:0000313" key="4">
    <source>
        <dbReference type="Proteomes" id="UP000010094"/>
    </source>
</evidence>
<dbReference type="AlphaFoldDB" id="I6ZGW9"/>
<dbReference type="SMART" id="SM00717">
    <property type="entry name" value="SANT"/>
    <property type="match status" value="3"/>
</dbReference>
<feature type="compositionally biased region" description="Basic and acidic residues" evidence="1">
    <location>
        <begin position="217"/>
        <end position="245"/>
    </location>
</feature>
<keyword evidence="4" id="KW-1185">Reference proteome</keyword>
<feature type="domain" description="Myb-like" evidence="2">
    <location>
        <begin position="353"/>
        <end position="401"/>
    </location>
</feature>
<dbReference type="VEuPathDB" id="MicrosporidiaDB:EROM_010890"/>
<dbReference type="HOGENOM" id="CLU_033000_0_0_1"/>
<feature type="region of interest" description="Disordered" evidence="1">
    <location>
        <begin position="1"/>
        <end position="86"/>
    </location>
</feature>
<dbReference type="EMBL" id="CP003518">
    <property type="protein sequence ID" value="AFN82433.1"/>
    <property type="molecule type" value="Genomic_DNA"/>
</dbReference>
<protein>
    <recommendedName>
        <fullName evidence="2">Myb-like domain-containing protein</fullName>
    </recommendedName>
</protein>
<feature type="domain" description="Myb-like" evidence="2">
    <location>
        <begin position="422"/>
        <end position="469"/>
    </location>
</feature>
<evidence type="ECO:0000313" key="3">
    <source>
        <dbReference type="EMBL" id="AFN82433.1"/>
    </source>
</evidence>
<dbReference type="CDD" id="cd00167">
    <property type="entry name" value="SANT"/>
    <property type="match status" value="1"/>
</dbReference>
<dbReference type="Pfam" id="PF00249">
    <property type="entry name" value="Myb_DNA-binding"/>
    <property type="match status" value="1"/>
</dbReference>
<feature type="compositionally biased region" description="Basic and acidic residues" evidence="1">
    <location>
        <begin position="54"/>
        <end position="63"/>
    </location>
</feature>
<feature type="region of interest" description="Disordered" evidence="1">
    <location>
        <begin position="215"/>
        <end position="259"/>
    </location>
</feature>
<feature type="compositionally biased region" description="Basic and acidic residues" evidence="1">
    <location>
        <begin position="8"/>
        <end position="21"/>
    </location>
</feature>
<feature type="compositionally biased region" description="Basic and acidic residues" evidence="1">
    <location>
        <begin position="37"/>
        <end position="47"/>
    </location>
</feature>
<gene>
    <name evidence="3" type="ordered locus">EROM_010890</name>
</gene>
<proteinExistence type="predicted"/>
<dbReference type="KEGG" id="ero:EROM_010890"/>
<dbReference type="OrthoDB" id="2193595at2759"/>
<dbReference type="RefSeq" id="XP_009263930.1">
    <property type="nucleotide sequence ID" value="XM_009265655.1"/>
</dbReference>
<dbReference type="Gene3D" id="1.10.10.60">
    <property type="entry name" value="Homeodomain-like"/>
    <property type="match status" value="2"/>
</dbReference>
<evidence type="ECO:0000259" key="2">
    <source>
        <dbReference type="SMART" id="SM00717"/>
    </source>
</evidence>
<dbReference type="InterPro" id="IPR009057">
    <property type="entry name" value="Homeodomain-like_sf"/>
</dbReference>